<evidence type="ECO:0000259" key="1">
    <source>
        <dbReference type="Pfam" id="PF01926"/>
    </source>
</evidence>
<dbReference type="SUPFAM" id="SSF52540">
    <property type="entry name" value="P-loop containing nucleoside triphosphate hydrolases"/>
    <property type="match status" value="1"/>
</dbReference>
<proteinExistence type="predicted"/>
<organism evidence="2 3">
    <name type="scientific">Suillus plorans</name>
    <dbReference type="NCBI Taxonomy" id="116603"/>
    <lineage>
        <taxon>Eukaryota</taxon>
        <taxon>Fungi</taxon>
        <taxon>Dikarya</taxon>
        <taxon>Basidiomycota</taxon>
        <taxon>Agaricomycotina</taxon>
        <taxon>Agaricomycetes</taxon>
        <taxon>Agaricomycetidae</taxon>
        <taxon>Boletales</taxon>
        <taxon>Suillineae</taxon>
        <taxon>Suillaceae</taxon>
        <taxon>Suillus</taxon>
    </lineage>
</organism>
<dbReference type="InterPro" id="IPR027417">
    <property type="entry name" value="P-loop_NTPase"/>
</dbReference>
<dbReference type="Gene3D" id="3.40.50.300">
    <property type="entry name" value="P-loop containing nucleotide triphosphate hydrolases"/>
    <property type="match status" value="1"/>
</dbReference>
<dbReference type="InterPro" id="IPR006073">
    <property type="entry name" value="GTP-bd"/>
</dbReference>
<dbReference type="OrthoDB" id="3267153at2759"/>
<dbReference type="AlphaFoldDB" id="A0A9P7ACE1"/>
<dbReference type="Proteomes" id="UP000719766">
    <property type="component" value="Unassembled WGS sequence"/>
</dbReference>
<protein>
    <recommendedName>
        <fullName evidence="1">G domain-containing protein</fullName>
    </recommendedName>
</protein>
<keyword evidence="3" id="KW-1185">Reference proteome</keyword>
<name>A0A9P7ACE1_9AGAM</name>
<dbReference type="GeneID" id="64603485"/>
<dbReference type="EMBL" id="JABBWE010000092">
    <property type="protein sequence ID" value="KAG1786470.1"/>
    <property type="molecule type" value="Genomic_DNA"/>
</dbReference>
<feature type="domain" description="G" evidence="1">
    <location>
        <begin position="17"/>
        <end position="123"/>
    </location>
</feature>
<evidence type="ECO:0000313" key="2">
    <source>
        <dbReference type="EMBL" id="KAG1786470.1"/>
    </source>
</evidence>
<dbReference type="Pfam" id="PF01926">
    <property type="entry name" value="MMR_HSR1"/>
    <property type="match status" value="1"/>
</dbReference>
<sequence length="234" mass="26942">MATIDAQDLQRMISRFRVLIVGRANAGKTTILQKVCNTMDDPEIHNSEGKKIDAAIVKSSIKRGNHDITNEMVFKSNPGFVFHDSCGFEAGSEEEFENMKRFVLQRAHTTKLEERIHAIWYCIPTDDPSQTFQRSEEKFFLECDTRHVSVVAVFTKFEALRPFAYGDIKKQIYEGYQEKNAQRGLPSALKNCSQTRVLKELYKPENCARPKYHVCLQNINQQPITDCNNLLECR</sequence>
<comment type="caution">
    <text evidence="2">The sequence shown here is derived from an EMBL/GenBank/DDBJ whole genome shotgun (WGS) entry which is preliminary data.</text>
</comment>
<dbReference type="RefSeq" id="XP_041153911.1">
    <property type="nucleotide sequence ID" value="XM_041309721.1"/>
</dbReference>
<evidence type="ECO:0000313" key="3">
    <source>
        <dbReference type="Proteomes" id="UP000719766"/>
    </source>
</evidence>
<dbReference type="GO" id="GO:0005525">
    <property type="term" value="F:GTP binding"/>
    <property type="evidence" value="ECO:0007669"/>
    <property type="project" value="InterPro"/>
</dbReference>
<gene>
    <name evidence="2" type="ORF">HD556DRAFT_1539595</name>
</gene>
<dbReference type="CDD" id="cd00882">
    <property type="entry name" value="Ras_like_GTPase"/>
    <property type="match status" value="1"/>
</dbReference>
<reference evidence="2" key="1">
    <citation type="journal article" date="2020" name="New Phytol.">
        <title>Comparative genomics reveals dynamic genome evolution in host specialist ectomycorrhizal fungi.</title>
        <authorList>
            <person name="Lofgren L.A."/>
            <person name="Nguyen N.H."/>
            <person name="Vilgalys R."/>
            <person name="Ruytinx J."/>
            <person name="Liao H.L."/>
            <person name="Branco S."/>
            <person name="Kuo A."/>
            <person name="LaButti K."/>
            <person name="Lipzen A."/>
            <person name="Andreopoulos W."/>
            <person name="Pangilinan J."/>
            <person name="Riley R."/>
            <person name="Hundley H."/>
            <person name="Na H."/>
            <person name="Barry K."/>
            <person name="Grigoriev I.V."/>
            <person name="Stajich J.E."/>
            <person name="Kennedy P.G."/>
        </authorList>
    </citation>
    <scope>NUCLEOTIDE SEQUENCE</scope>
    <source>
        <strain evidence="2">S12</strain>
    </source>
</reference>
<accession>A0A9P7ACE1</accession>